<gene>
    <name evidence="2" type="ORF">B0T14DRAFT_334226</name>
</gene>
<sequence>MIDFGAARSESLWHPEPSQRGTYSVISECVVTLALCVWAAVHLNIPEYGKKAAQTRRKLLWLVAGVFVPELLVWTAWDQNREARALHKEVKLALGQREPAGLHDRIKMWARHVASEIGLKSQEDPEKTVEDGHPAANQLRAHRWTMTHSFFATMGGFVFDADAFRHRSLPGGRKRATLSTLAVGRLAVAAPHLLPDISADIILDKSKSSRLAQAVVGLQALWFFVQCISRMAMGLTASLLELTTLVHCLCILAAYLLWWDKPLDIHEPMFIHGQDADLICAGMFMKSTLGTRYMAEGYIPGQQVIARLWHEDDGDLDPRHPEDGLMEHLAVGIQSVPAGPNYVEVGEPETPSGTADQITTLYMGQSLFGFGFRRCSPAGLHRFTDISSRLLRHIMPTRNISKTVETAGFMGLRRPFIRFESGDVRWFRLAQRCYFEYPDIAFQSQTSTRASGISSQPRSSTTHTWLHEYAVPRSSNWKSRAHSNITSGIAGLAYKNIFNGSSVTTVLALTLVCAVYGGLHLLAWEPPITAESERILWRASGIVVAVWFPVLVFLFLPLALVASSFADDHSSSGPQWNARSVTVRPATLLIGLSWFVWLVLICAWLFSAAARLYLPIQSVVSVPRLPDSTFETPSWSRYFPHIS</sequence>
<feature type="transmembrane region" description="Helical" evidence="1">
    <location>
        <begin position="586"/>
        <end position="606"/>
    </location>
</feature>
<evidence type="ECO:0000313" key="2">
    <source>
        <dbReference type="EMBL" id="KAK0611722.1"/>
    </source>
</evidence>
<dbReference type="PANTHER" id="PTHR35043">
    <property type="entry name" value="TRANSCRIPTION FACTOR DOMAIN-CONTAINING PROTEIN"/>
    <property type="match status" value="1"/>
</dbReference>
<name>A0AA39THQ9_9PEZI</name>
<feature type="transmembrane region" description="Helical" evidence="1">
    <location>
        <begin position="59"/>
        <end position="77"/>
    </location>
</feature>
<feature type="transmembrane region" description="Helical" evidence="1">
    <location>
        <begin position="535"/>
        <end position="566"/>
    </location>
</feature>
<dbReference type="AlphaFoldDB" id="A0AA39THQ9"/>
<feature type="transmembrane region" description="Helical" evidence="1">
    <location>
        <begin position="20"/>
        <end position="39"/>
    </location>
</feature>
<keyword evidence="1" id="KW-0472">Membrane</keyword>
<evidence type="ECO:0000256" key="1">
    <source>
        <dbReference type="SAM" id="Phobius"/>
    </source>
</evidence>
<comment type="caution">
    <text evidence="2">The sequence shown here is derived from an EMBL/GenBank/DDBJ whole genome shotgun (WGS) entry which is preliminary data.</text>
</comment>
<proteinExistence type="predicted"/>
<evidence type="ECO:0000313" key="3">
    <source>
        <dbReference type="Proteomes" id="UP001175000"/>
    </source>
</evidence>
<keyword evidence="1" id="KW-1133">Transmembrane helix</keyword>
<keyword evidence="1" id="KW-0812">Transmembrane</keyword>
<dbReference type="EMBL" id="JAULSU010000007">
    <property type="protein sequence ID" value="KAK0611722.1"/>
    <property type="molecule type" value="Genomic_DNA"/>
</dbReference>
<protein>
    <submittedName>
        <fullName evidence="2">Uncharacterized protein</fullName>
    </submittedName>
</protein>
<reference evidence="2" key="1">
    <citation type="submission" date="2023-06" db="EMBL/GenBank/DDBJ databases">
        <title>Genome-scale phylogeny and comparative genomics of the fungal order Sordariales.</title>
        <authorList>
            <consortium name="Lawrence Berkeley National Laboratory"/>
            <person name="Hensen N."/>
            <person name="Bonometti L."/>
            <person name="Westerberg I."/>
            <person name="Brannstrom I.O."/>
            <person name="Guillou S."/>
            <person name="Cros-Aarteil S."/>
            <person name="Calhoun S."/>
            <person name="Haridas S."/>
            <person name="Kuo A."/>
            <person name="Mondo S."/>
            <person name="Pangilinan J."/>
            <person name="Riley R."/>
            <person name="Labutti K."/>
            <person name="Andreopoulos B."/>
            <person name="Lipzen A."/>
            <person name="Chen C."/>
            <person name="Yanf M."/>
            <person name="Daum C."/>
            <person name="Ng V."/>
            <person name="Clum A."/>
            <person name="Steindorff A."/>
            <person name="Ohm R."/>
            <person name="Martin F."/>
            <person name="Silar P."/>
            <person name="Natvig D."/>
            <person name="Lalanne C."/>
            <person name="Gautier V."/>
            <person name="Ament-Velasquez S.L."/>
            <person name="Kruys A."/>
            <person name="Hutchinson M.I."/>
            <person name="Powell A.J."/>
            <person name="Barry K."/>
            <person name="Miller A.N."/>
            <person name="Grigoriev I.V."/>
            <person name="Debuchy R."/>
            <person name="Gladieux P."/>
            <person name="Thoren M.H."/>
            <person name="Johannesson H."/>
        </authorList>
    </citation>
    <scope>NUCLEOTIDE SEQUENCE</scope>
    <source>
        <strain evidence="2">CBS 606.72</strain>
    </source>
</reference>
<dbReference type="PANTHER" id="PTHR35043:SF7">
    <property type="entry name" value="TRANSCRIPTION FACTOR DOMAIN-CONTAINING PROTEIN"/>
    <property type="match status" value="1"/>
</dbReference>
<organism evidence="2 3">
    <name type="scientific">Immersiella caudata</name>
    <dbReference type="NCBI Taxonomy" id="314043"/>
    <lineage>
        <taxon>Eukaryota</taxon>
        <taxon>Fungi</taxon>
        <taxon>Dikarya</taxon>
        <taxon>Ascomycota</taxon>
        <taxon>Pezizomycotina</taxon>
        <taxon>Sordariomycetes</taxon>
        <taxon>Sordariomycetidae</taxon>
        <taxon>Sordariales</taxon>
        <taxon>Lasiosphaeriaceae</taxon>
        <taxon>Immersiella</taxon>
    </lineage>
</organism>
<accession>A0AA39THQ9</accession>
<keyword evidence="3" id="KW-1185">Reference proteome</keyword>
<feature type="transmembrane region" description="Helical" evidence="1">
    <location>
        <begin position="503"/>
        <end position="523"/>
    </location>
</feature>
<dbReference type="Proteomes" id="UP001175000">
    <property type="component" value="Unassembled WGS sequence"/>
</dbReference>